<evidence type="ECO:0000259" key="1">
    <source>
        <dbReference type="SMART" id="SM00829"/>
    </source>
</evidence>
<dbReference type="RefSeq" id="WP_060742383.1">
    <property type="nucleotide sequence ID" value="NZ_CP012831.1"/>
</dbReference>
<dbReference type="AlphaFoldDB" id="A0A0N9WP33"/>
<dbReference type="Gene3D" id="3.90.180.10">
    <property type="entry name" value="Medium-chain alcohol dehydrogenases, catalytic domain"/>
    <property type="match status" value="1"/>
</dbReference>
<evidence type="ECO:0000313" key="2">
    <source>
        <dbReference type="EMBL" id="ALI10283.1"/>
    </source>
</evidence>
<dbReference type="SUPFAM" id="SSF51735">
    <property type="entry name" value="NAD(P)-binding Rossmann-fold domains"/>
    <property type="match status" value="1"/>
</dbReference>
<feature type="domain" description="Enoyl reductase (ER)" evidence="1">
    <location>
        <begin position="10"/>
        <end position="307"/>
    </location>
</feature>
<reference evidence="2 3" key="2">
    <citation type="journal article" date="2018" name="Nature">
        <title>Mutant phenotypes for thousands of bacterial genes of unknown function.</title>
        <authorList>
            <person name="Price M.N."/>
            <person name="Wetmore K.M."/>
            <person name="Waters R.J."/>
            <person name="Callaghan M."/>
            <person name="Ray J."/>
            <person name="Liu H."/>
            <person name="Kuehl J.V."/>
            <person name="Melnyk R.A."/>
            <person name="Lamson J.S."/>
            <person name="Suh Y."/>
            <person name="Carlson H.K."/>
            <person name="Esquivel Z."/>
            <person name="Sadeeshkumar H."/>
            <person name="Chakraborty R."/>
            <person name="Zane G.M."/>
            <person name="Rubin B.E."/>
            <person name="Wall J.D."/>
            <person name="Visel A."/>
            <person name="Bristow J."/>
            <person name="Blow M.J."/>
            <person name="Arkin A.P."/>
            <person name="Deutschbauer A.M."/>
        </authorList>
    </citation>
    <scope>NUCLEOTIDE SEQUENCE [LARGE SCALE GENOMIC DNA]</scope>
    <source>
        <strain evidence="2 3">FW300-N2C3</strain>
    </source>
</reference>
<dbReference type="EMBL" id="CP012831">
    <property type="protein sequence ID" value="ALI10283.1"/>
    <property type="molecule type" value="Genomic_DNA"/>
</dbReference>
<dbReference type="CDD" id="cd08267">
    <property type="entry name" value="MDR1"/>
    <property type="match status" value="1"/>
</dbReference>
<dbReference type="InterPro" id="IPR020843">
    <property type="entry name" value="ER"/>
</dbReference>
<name>A0A0N9WP33_PSEFL</name>
<sequence>MKRIQYHNYGGPQVMKLEAFALASPGQGEVAVKVRFAAINPIDWKLRSGQMKIVTGRSFPRAMGMDFSGVVMAVGSNVTRFKVGDAVFGLARFKESGALAEAVVTKESLLASKPENVSFEQAACLGTPGTTAWNGLRDKAGLTAGQRVFINGCSGAVGEACVQIARMVGATITGSCSEETLGRARQLGVDTVHDYRKTDLSRLPERFDVVYDTAATMALPVGLNLLRKGGVLLDLNPSPGKFIRSFFDKRLKPVICTPRPEVLDTLAQAAQNGSFRLPVAQVVPLDDAIQLIAAIEGGRKLRGKALVAMD</sequence>
<dbReference type="Pfam" id="PF08240">
    <property type="entry name" value="ADH_N"/>
    <property type="match status" value="1"/>
</dbReference>
<dbReference type="Proteomes" id="UP000059425">
    <property type="component" value="Chromosome"/>
</dbReference>
<accession>A0A0N9WP33</accession>
<dbReference type="PANTHER" id="PTHR44013:SF1">
    <property type="entry name" value="ZINC-TYPE ALCOHOL DEHYDROGENASE-LIKE PROTEIN C16A3.02C"/>
    <property type="match status" value="1"/>
</dbReference>
<dbReference type="SUPFAM" id="SSF50129">
    <property type="entry name" value="GroES-like"/>
    <property type="match status" value="1"/>
</dbReference>
<dbReference type="InterPro" id="IPR011032">
    <property type="entry name" value="GroES-like_sf"/>
</dbReference>
<dbReference type="OrthoDB" id="9785812at2"/>
<dbReference type="InterPro" id="IPR036291">
    <property type="entry name" value="NAD(P)-bd_dom_sf"/>
</dbReference>
<reference evidence="3" key="1">
    <citation type="submission" date="2015-09" db="EMBL/GenBank/DDBJ databases">
        <title>Whole genome sequence of Pseudomonas fluorescens FW300-N2C3.</title>
        <authorList>
            <person name="Ray J."/>
            <person name="Melnyk R."/>
            <person name="Deutschbauer A."/>
        </authorList>
    </citation>
    <scope>NUCLEOTIDE SEQUENCE [LARGE SCALE GENOMIC DNA]</scope>
    <source>
        <strain evidence="3">FW300-N2C3</strain>
    </source>
</reference>
<proteinExistence type="predicted"/>
<dbReference type="SMART" id="SM00829">
    <property type="entry name" value="PKS_ER"/>
    <property type="match status" value="1"/>
</dbReference>
<dbReference type="Gene3D" id="3.40.50.720">
    <property type="entry name" value="NAD(P)-binding Rossmann-like Domain"/>
    <property type="match status" value="1"/>
</dbReference>
<dbReference type="PANTHER" id="PTHR44013">
    <property type="entry name" value="ZINC-TYPE ALCOHOL DEHYDROGENASE-LIKE PROTEIN C16A3.02C"/>
    <property type="match status" value="1"/>
</dbReference>
<evidence type="ECO:0000313" key="3">
    <source>
        <dbReference type="Proteomes" id="UP000059425"/>
    </source>
</evidence>
<dbReference type="InterPro" id="IPR013154">
    <property type="entry name" value="ADH-like_N"/>
</dbReference>
<gene>
    <name evidence="2" type="ORF">AO356_26875</name>
</gene>
<dbReference type="InterPro" id="IPR052733">
    <property type="entry name" value="Chloroplast_QOR"/>
</dbReference>
<dbReference type="GO" id="GO:0016491">
    <property type="term" value="F:oxidoreductase activity"/>
    <property type="evidence" value="ECO:0007669"/>
    <property type="project" value="InterPro"/>
</dbReference>
<protein>
    <submittedName>
        <fullName evidence="2">Alcohol dehydrogenase</fullName>
    </submittedName>
</protein>
<organism evidence="2 3">
    <name type="scientific">Pseudomonas fluorescens</name>
    <dbReference type="NCBI Taxonomy" id="294"/>
    <lineage>
        <taxon>Bacteria</taxon>
        <taxon>Pseudomonadati</taxon>
        <taxon>Pseudomonadota</taxon>
        <taxon>Gammaproteobacteria</taxon>
        <taxon>Pseudomonadales</taxon>
        <taxon>Pseudomonadaceae</taxon>
        <taxon>Pseudomonas</taxon>
    </lineage>
</organism>
<dbReference type="Pfam" id="PF13602">
    <property type="entry name" value="ADH_zinc_N_2"/>
    <property type="match status" value="1"/>
</dbReference>